<reference evidence="2 3" key="1">
    <citation type="submission" date="2021-06" db="EMBL/GenBank/DDBJ databases">
        <authorList>
            <person name="Kallberg Y."/>
            <person name="Tangrot J."/>
            <person name="Rosling A."/>
        </authorList>
    </citation>
    <scope>NUCLEOTIDE SEQUENCE [LARGE SCALE GENOMIC DNA]</scope>
    <source>
        <strain evidence="2 3">120-4 pot B 10/14</strain>
    </source>
</reference>
<evidence type="ECO:0000256" key="1">
    <source>
        <dbReference type="SAM" id="MobiDB-lite"/>
    </source>
</evidence>
<keyword evidence="3" id="KW-1185">Reference proteome</keyword>
<protein>
    <submittedName>
        <fullName evidence="2">40713_t:CDS:1</fullName>
    </submittedName>
</protein>
<feature type="compositionally biased region" description="Polar residues" evidence="1">
    <location>
        <begin position="47"/>
        <end position="70"/>
    </location>
</feature>
<comment type="caution">
    <text evidence="2">The sequence shown here is derived from an EMBL/GenBank/DDBJ whole genome shotgun (WGS) entry which is preliminary data.</text>
</comment>
<organism evidence="2 3">
    <name type="scientific">Gigaspora margarita</name>
    <dbReference type="NCBI Taxonomy" id="4874"/>
    <lineage>
        <taxon>Eukaryota</taxon>
        <taxon>Fungi</taxon>
        <taxon>Fungi incertae sedis</taxon>
        <taxon>Mucoromycota</taxon>
        <taxon>Glomeromycotina</taxon>
        <taxon>Glomeromycetes</taxon>
        <taxon>Diversisporales</taxon>
        <taxon>Gigasporaceae</taxon>
        <taxon>Gigaspora</taxon>
    </lineage>
</organism>
<dbReference type="EMBL" id="CAJVQB010002393">
    <property type="protein sequence ID" value="CAG8573064.1"/>
    <property type="molecule type" value="Genomic_DNA"/>
</dbReference>
<evidence type="ECO:0000313" key="2">
    <source>
        <dbReference type="EMBL" id="CAG8573064.1"/>
    </source>
</evidence>
<sequence>VFQIPATGLILNHNRSEEIKLSSCLWPIIIKNNLDELPIEDMHSKNESNYNNDSAWDYNDSNDTEPNYNDENIIGNEAMQMYETIELDNEYIKNNEAMQMYKAIELD</sequence>
<dbReference type="Proteomes" id="UP000789901">
    <property type="component" value="Unassembled WGS sequence"/>
</dbReference>
<name>A0ABN7UEK5_GIGMA</name>
<gene>
    <name evidence="2" type="ORF">GMARGA_LOCUS5581</name>
</gene>
<accession>A0ABN7UEK5</accession>
<feature type="region of interest" description="Disordered" evidence="1">
    <location>
        <begin position="43"/>
        <end position="71"/>
    </location>
</feature>
<evidence type="ECO:0000313" key="3">
    <source>
        <dbReference type="Proteomes" id="UP000789901"/>
    </source>
</evidence>
<proteinExistence type="predicted"/>
<feature type="non-terminal residue" evidence="2">
    <location>
        <position position="1"/>
    </location>
</feature>